<proteinExistence type="predicted"/>
<feature type="region of interest" description="Disordered" evidence="1">
    <location>
        <begin position="1"/>
        <end position="22"/>
    </location>
</feature>
<name>A0ABU1ZKT3_9BURK</name>
<sequence>MTNWSELSPREHPPGLPRATQRQLQPGVTRYTFVHDDLEIDDPSLDISGRHFVSPREYGFSIRGFQGGKTAWARDFANGTMLVVNADGQSHVLSPRGPSRVLFVARDGTLLQDSGSASLAPQRAPDLATVRLTLVATVDLQGESPEAARALLMRMVDRAVLAGASPGEPDVRVVEHAFEGSAVLSADSGPSSTHTDFSQLLDL</sequence>
<dbReference type="Proteomes" id="UP001268089">
    <property type="component" value="Unassembled WGS sequence"/>
</dbReference>
<reference evidence="2 3" key="1">
    <citation type="submission" date="2023-07" db="EMBL/GenBank/DDBJ databases">
        <title>Sorghum-associated microbial communities from plants grown in Nebraska, USA.</title>
        <authorList>
            <person name="Schachtman D."/>
        </authorList>
    </citation>
    <scope>NUCLEOTIDE SEQUENCE [LARGE SCALE GENOMIC DNA]</scope>
    <source>
        <strain evidence="2 3">BE308</strain>
    </source>
</reference>
<accession>A0ABU1ZKT3</accession>
<evidence type="ECO:0000256" key="1">
    <source>
        <dbReference type="SAM" id="MobiDB-lite"/>
    </source>
</evidence>
<evidence type="ECO:0000313" key="2">
    <source>
        <dbReference type="EMBL" id="MDR7306157.1"/>
    </source>
</evidence>
<keyword evidence="3" id="KW-1185">Reference proteome</keyword>
<evidence type="ECO:0000313" key="3">
    <source>
        <dbReference type="Proteomes" id="UP001268089"/>
    </source>
</evidence>
<organism evidence="2 3">
    <name type="scientific">Rhodoferax saidenbachensis</name>
    <dbReference type="NCBI Taxonomy" id="1484693"/>
    <lineage>
        <taxon>Bacteria</taxon>
        <taxon>Pseudomonadati</taxon>
        <taxon>Pseudomonadota</taxon>
        <taxon>Betaproteobacteria</taxon>
        <taxon>Burkholderiales</taxon>
        <taxon>Comamonadaceae</taxon>
        <taxon>Rhodoferax</taxon>
    </lineage>
</organism>
<gene>
    <name evidence="2" type="ORF">J2X15_001435</name>
</gene>
<dbReference type="RefSeq" id="WP_310340843.1">
    <property type="nucleotide sequence ID" value="NZ_JAVDXO010000002.1"/>
</dbReference>
<dbReference type="EMBL" id="JAVDXO010000002">
    <property type="protein sequence ID" value="MDR7306157.1"/>
    <property type="molecule type" value="Genomic_DNA"/>
</dbReference>
<comment type="caution">
    <text evidence="2">The sequence shown here is derived from an EMBL/GenBank/DDBJ whole genome shotgun (WGS) entry which is preliminary data.</text>
</comment>
<protein>
    <submittedName>
        <fullName evidence="2">Uncharacterized protein</fullName>
    </submittedName>
</protein>